<sequence>MSELYPWLLPLWQEWQSNLQADRFSNAALLIAQEGMGSEQLVEHFSRAVMCQNYPAEACGFCHGCQLMESNSHPDYHIIKPEKEGKSITVEQIRQCNRIAQESSQLSGMRLFVIEPAEAMNESAANALLKTLEEPSATCLFLLVTHRASALLPTITSRCQQWSLSTPETQVITQWLSKAAQKNVPEYAAHLNNNAPLATLDFINQDKVSQYLAIESQLIAHCQNQADVTKLAKELASHPAESLHWLWYLLTDAQKVHFGLTQPFFTPGAAKLAKVMEYRKLYSQTQALAKLVEQFRLHSGLNAELLILDWLFNFNGETCS</sequence>
<evidence type="ECO:0000256" key="4">
    <source>
        <dbReference type="ARBA" id="ARBA00022695"/>
    </source>
</evidence>
<keyword evidence="10" id="KW-1185">Reference proteome</keyword>
<comment type="caution">
    <text evidence="9">The sequence shown here is derived from an EMBL/GenBank/DDBJ whole genome shotgun (WGS) entry which is preliminary data.</text>
</comment>
<dbReference type="Gene3D" id="1.20.272.10">
    <property type="match status" value="1"/>
</dbReference>
<dbReference type="Pfam" id="PF13177">
    <property type="entry name" value="DNA_pol3_delta2"/>
    <property type="match status" value="1"/>
</dbReference>
<comment type="catalytic activity">
    <reaction evidence="7">
        <text>DNA(n) + a 2'-deoxyribonucleoside 5'-triphosphate = DNA(n+1) + diphosphate</text>
        <dbReference type="Rhea" id="RHEA:22508"/>
        <dbReference type="Rhea" id="RHEA-COMP:17339"/>
        <dbReference type="Rhea" id="RHEA-COMP:17340"/>
        <dbReference type="ChEBI" id="CHEBI:33019"/>
        <dbReference type="ChEBI" id="CHEBI:61560"/>
        <dbReference type="ChEBI" id="CHEBI:173112"/>
        <dbReference type="EC" id="2.7.7.7"/>
    </reaction>
</comment>
<name>A0A0F4NN14_9VIBR</name>
<feature type="domain" description="DNA polymerase III delta subunit C-terminal" evidence="8">
    <location>
        <begin position="206"/>
        <end position="314"/>
    </location>
</feature>
<dbReference type="SUPFAM" id="SSF52540">
    <property type="entry name" value="P-loop containing nucleoside triphosphate hydrolases"/>
    <property type="match status" value="1"/>
</dbReference>
<dbReference type="STRING" id="579748.TW81_08175"/>
<evidence type="ECO:0000256" key="5">
    <source>
        <dbReference type="ARBA" id="ARBA00022705"/>
    </source>
</evidence>
<dbReference type="InterPro" id="IPR027417">
    <property type="entry name" value="P-loop_NTPase"/>
</dbReference>
<dbReference type="NCBIfam" id="NF004759">
    <property type="entry name" value="PRK06090.1"/>
    <property type="match status" value="1"/>
</dbReference>
<dbReference type="InterPro" id="IPR015199">
    <property type="entry name" value="DNA_pol_III_delta_C"/>
</dbReference>
<organism evidence="9 10">
    <name type="scientific">Vibrio galatheae</name>
    <dbReference type="NCBI Taxonomy" id="579748"/>
    <lineage>
        <taxon>Bacteria</taxon>
        <taxon>Pseudomonadati</taxon>
        <taxon>Pseudomonadota</taxon>
        <taxon>Gammaproteobacteria</taxon>
        <taxon>Vibrionales</taxon>
        <taxon>Vibrionaceae</taxon>
        <taxon>Vibrio</taxon>
    </lineage>
</organism>
<evidence type="ECO:0000256" key="7">
    <source>
        <dbReference type="ARBA" id="ARBA00049244"/>
    </source>
</evidence>
<dbReference type="GO" id="GO:0009360">
    <property type="term" value="C:DNA polymerase III complex"/>
    <property type="evidence" value="ECO:0007669"/>
    <property type="project" value="InterPro"/>
</dbReference>
<keyword evidence="5" id="KW-0235">DNA replication</keyword>
<reference evidence="9 10" key="1">
    <citation type="journal article" date="2015" name="BMC Genomics">
        <title>Genome mining reveals unlocked bioactive potential of marine Gram-negative bacteria.</title>
        <authorList>
            <person name="Machado H."/>
            <person name="Sonnenschein E.C."/>
            <person name="Melchiorsen J."/>
            <person name="Gram L."/>
        </authorList>
    </citation>
    <scope>NUCLEOTIDE SEQUENCE [LARGE SCALE GENOMIC DNA]</scope>
    <source>
        <strain evidence="9 10">S2757</strain>
    </source>
</reference>
<dbReference type="AlphaFoldDB" id="A0A0F4NN14"/>
<dbReference type="GO" id="GO:0003677">
    <property type="term" value="F:DNA binding"/>
    <property type="evidence" value="ECO:0007669"/>
    <property type="project" value="InterPro"/>
</dbReference>
<dbReference type="OrthoDB" id="9811073at2"/>
<keyword evidence="4 9" id="KW-0548">Nucleotidyltransferase</keyword>
<dbReference type="GO" id="GO:0008408">
    <property type="term" value="F:3'-5' exonuclease activity"/>
    <property type="evidence" value="ECO:0007669"/>
    <property type="project" value="InterPro"/>
</dbReference>
<evidence type="ECO:0000313" key="9">
    <source>
        <dbReference type="EMBL" id="KJY83466.1"/>
    </source>
</evidence>
<accession>A0A0F4NN14</accession>
<dbReference type="Proteomes" id="UP000033673">
    <property type="component" value="Unassembled WGS sequence"/>
</dbReference>
<evidence type="ECO:0000259" key="8">
    <source>
        <dbReference type="Pfam" id="PF09115"/>
    </source>
</evidence>
<dbReference type="InterPro" id="IPR050238">
    <property type="entry name" value="DNA_Rep/Repair_Clamp_Loader"/>
</dbReference>
<proteinExistence type="predicted"/>
<protein>
    <recommendedName>
        <fullName evidence="2">DNA polymerase III subunit delta'</fullName>
        <ecNumber evidence="1">2.7.7.7</ecNumber>
    </recommendedName>
</protein>
<evidence type="ECO:0000256" key="3">
    <source>
        <dbReference type="ARBA" id="ARBA00022679"/>
    </source>
</evidence>
<dbReference type="GO" id="GO:0006261">
    <property type="term" value="P:DNA-templated DNA replication"/>
    <property type="evidence" value="ECO:0007669"/>
    <property type="project" value="TreeGrafter"/>
</dbReference>
<gene>
    <name evidence="9" type="ORF">TW81_08175</name>
</gene>
<evidence type="ECO:0000256" key="2">
    <source>
        <dbReference type="ARBA" id="ARBA00014363"/>
    </source>
</evidence>
<dbReference type="SUPFAM" id="SSF48019">
    <property type="entry name" value="post-AAA+ oligomerization domain-like"/>
    <property type="match status" value="1"/>
</dbReference>
<evidence type="ECO:0000256" key="1">
    <source>
        <dbReference type="ARBA" id="ARBA00012417"/>
    </source>
</evidence>
<dbReference type="EC" id="2.7.7.7" evidence="1"/>
<dbReference type="InterPro" id="IPR004622">
    <property type="entry name" value="DNA_pol_HolB"/>
</dbReference>
<dbReference type="Gene3D" id="3.40.50.300">
    <property type="entry name" value="P-loop containing nucleotide triphosphate hydrolases"/>
    <property type="match status" value="1"/>
</dbReference>
<dbReference type="GO" id="GO:0003887">
    <property type="term" value="F:DNA-directed DNA polymerase activity"/>
    <property type="evidence" value="ECO:0007669"/>
    <property type="project" value="UniProtKB-KW"/>
</dbReference>
<keyword evidence="6" id="KW-0239">DNA-directed DNA polymerase</keyword>
<dbReference type="Pfam" id="PF09115">
    <property type="entry name" value="DNApol3-delta_C"/>
    <property type="match status" value="1"/>
</dbReference>
<dbReference type="InterPro" id="IPR008921">
    <property type="entry name" value="DNA_pol3_clamp-load_cplx_C"/>
</dbReference>
<dbReference type="PANTHER" id="PTHR11669">
    <property type="entry name" value="REPLICATION FACTOR C / DNA POLYMERASE III GAMMA-TAU SUBUNIT"/>
    <property type="match status" value="1"/>
</dbReference>
<evidence type="ECO:0000313" key="10">
    <source>
        <dbReference type="Proteomes" id="UP000033673"/>
    </source>
</evidence>
<keyword evidence="3 9" id="KW-0808">Transferase</keyword>
<dbReference type="EMBL" id="JXXV01000015">
    <property type="protein sequence ID" value="KJY83466.1"/>
    <property type="molecule type" value="Genomic_DNA"/>
</dbReference>
<dbReference type="NCBIfam" id="TIGR00678">
    <property type="entry name" value="holB"/>
    <property type="match status" value="1"/>
</dbReference>
<dbReference type="RefSeq" id="WP_045955222.1">
    <property type="nucleotide sequence ID" value="NZ_JXXV01000015.1"/>
</dbReference>
<evidence type="ECO:0000256" key="6">
    <source>
        <dbReference type="ARBA" id="ARBA00022932"/>
    </source>
</evidence>
<dbReference type="PATRIC" id="fig|579748.3.peg.1681"/>
<dbReference type="PANTHER" id="PTHR11669:SF8">
    <property type="entry name" value="DNA POLYMERASE III SUBUNIT DELTA"/>
    <property type="match status" value="1"/>
</dbReference>